<accession>A0ABQ7TBB8</accession>
<comment type="caution">
    <text evidence="6">The sequence shown here is derived from an EMBL/GenBank/DDBJ whole genome shotgun (WGS) entry which is preliminary data.</text>
</comment>
<feature type="transmembrane region" description="Helical" evidence="5">
    <location>
        <begin position="42"/>
        <end position="60"/>
    </location>
</feature>
<keyword evidence="3 5" id="KW-1133">Transmembrane helix</keyword>
<feature type="transmembrane region" description="Helical" evidence="5">
    <location>
        <begin position="72"/>
        <end position="93"/>
    </location>
</feature>
<evidence type="ECO:0000313" key="7">
    <source>
        <dbReference type="Proteomes" id="UP000826234"/>
    </source>
</evidence>
<dbReference type="EMBL" id="JAIPUX010000521">
    <property type="protein sequence ID" value="KAH0626721.1"/>
    <property type="molecule type" value="Genomic_DNA"/>
</dbReference>
<dbReference type="Proteomes" id="UP000826234">
    <property type="component" value="Unassembled WGS sequence"/>
</dbReference>
<evidence type="ECO:0000256" key="3">
    <source>
        <dbReference type="ARBA" id="ARBA00022989"/>
    </source>
</evidence>
<proteinExistence type="predicted"/>
<keyword evidence="7" id="KW-1185">Reference proteome</keyword>
<evidence type="ECO:0000256" key="4">
    <source>
        <dbReference type="ARBA" id="ARBA00023136"/>
    </source>
</evidence>
<dbReference type="PANTHER" id="PTHR12591:SF2">
    <property type="entry name" value="GLUCOSE-6-PHOSPHATASE 3"/>
    <property type="match status" value="1"/>
</dbReference>
<comment type="subcellular location">
    <subcellularLocation>
        <location evidence="1">Membrane</location>
        <topology evidence="1">Multi-pass membrane protein</topology>
    </subcellularLocation>
</comment>
<sequence length="103" mass="11503">MDTRPFASLNRDMATALGLGLAFHSSYYAQLKCKRPSWSQRAWCAILALVLLHLLSGMAQPQDVALWYGLNFVKYATFPWVVIALLPTAVQAVTSRLTPPHKE</sequence>
<keyword evidence="4 5" id="KW-0472">Membrane</keyword>
<dbReference type="PANTHER" id="PTHR12591">
    <property type="entry name" value="GLUCOSE-6-PHOSPHATASE"/>
    <property type="match status" value="1"/>
</dbReference>
<organism evidence="6 7">
    <name type="scientific">Phrynosoma platyrhinos</name>
    <name type="common">Desert horned lizard</name>
    <dbReference type="NCBI Taxonomy" id="52577"/>
    <lineage>
        <taxon>Eukaryota</taxon>
        <taxon>Metazoa</taxon>
        <taxon>Chordata</taxon>
        <taxon>Craniata</taxon>
        <taxon>Vertebrata</taxon>
        <taxon>Euteleostomi</taxon>
        <taxon>Lepidosauria</taxon>
        <taxon>Squamata</taxon>
        <taxon>Bifurcata</taxon>
        <taxon>Unidentata</taxon>
        <taxon>Episquamata</taxon>
        <taxon>Toxicofera</taxon>
        <taxon>Iguania</taxon>
        <taxon>Phrynosomatidae</taxon>
        <taxon>Phrynosomatinae</taxon>
        <taxon>Phrynosoma</taxon>
    </lineage>
</organism>
<evidence type="ECO:0000256" key="1">
    <source>
        <dbReference type="ARBA" id="ARBA00004141"/>
    </source>
</evidence>
<keyword evidence="2 5" id="KW-0812">Transmembrane</keyword>
<name>A0ABQ7TBB8_PHRPL</name>
<evidence type="ECO:0000256" key="5">
    <source>
        <dbReference type="SAM" id="Phobius"/>
    </source>
</evidence>
<reference evidence="6 7" key="1">
    <citation type="journal article" date="2022" name="Gigascience">
        <title>A chromosome-level genome assembly and annotation of the desert horned lizard, Phrynosoma platyrhinos, provides insight into chromosomal rearrangements among reptiles.</title>
        <authorList>
            <person name="Koochekian N."/>
            <person name="Ascanio A."/>
            <person name="Farleigh K."/>
            <person name="Card D.C."/>
            <person name="Schield D.R."/>
            <person name="Castoe T.A."/>
            <person name="Jezkova T."/>
        </authorList>
    </citation>
    <scope>NUCLEOTIDE SEQUENCE [LARGE SCALE GENOMIC DNA]</scope>
    <source>
        <strain evidence="6">NK-2021</strain>
    </source>
</reference>
<evidence type="ECO:0000256" key="2">
    <source>
        <dbReference type="ARBA" id="ARBA00022692"/>
    </source>
</evidence>
<protein>
    <submittedName>
        <fullName evidence="6">Uncharacterized protein</fullName>
    </submittedName>
</protein>
<gene>
    <name evidence="6" type="ORF">JD844_001849</name>
</gene>
<evidence type="ECO:0000313" key="6">
    <source>
        <dbReference type="EMBL" id="KAH0626721.1"/>
    </source>
</evidence>